<dbReference type="EMBL" id="MCBQ01018396">
    <property type="protein sequence ID" value="RKF58142.1"/>
    <property type="molecule type" value="Genomic_DNA"/>
</dbReference>
<evidence type="ECO:0000256" key="10">
    <source>
        <dbReference type="ARBA" id="ARBA00066530"/>
    </source>
</evidence>
<evidence type="ECO:0000256" key="3">
    <source>
        <dbReference type="ARBA" id="ARBA00022679"/>
    </source>
</evidence>
<dbReference type="GO" id="GO:0030170">
    <property type="term" value="F:pyridoxal phosphate binding"/>
    <property type="evidence" value="ECO:0007669"/>
    <property type="project" value="InterPro"/>
</dbReference>
<evidence type="ECO:0000313" key="14">
    <source>
        <dbReference type="Proteomes" id="UP000283383"/>
    </source>
</evidence>
<evidence type="ECO:0000256" key="1">
    <source>
        <dbReference type="ARBA" id="ARBA00001933"/>
    </source>
</evidence>
<evidence type="ECO:0000256" key="5">
    <source>
        <dbReference type="ARBA" id="ARBA00023167"/>
    </source>
</evidence>
<evidence type="ECO:0000313" key="13">
    <source>
        <dbReference type="EMBL" id="RKF58142.1"/>
    </source>
</evidence>
<dbReference type="Gene3D" id="3.40.640.10">
    <property type="entry name" value="Type I PLP-dependent aspartate aminotransferase-like (Major domain)"/>
    <property type="match status" value="1"/>
</dbReference>
<feature type="region of interest" description="Disordered" evidence="12">
    <location>
        <begin position="261"/>
        <end position="282"/>
    </location>
</feature>
<evidence type="ECO:0000256" key="11">
    <source>
        <dbReference type="ARBA" id="ARBA00083849"/>
    </source>
</evidence>
<dbReference type="PANTHER" id="PTHR42699:SF1">
    <property type="entry name" value="CYSTATHIONINE GAMMA-SYNTHASE-RELATED"/>
    <property type="match status" value="1"/>
</dbReference>
<comment type="cofactor">
    <cofactor evidence="1">
        <name>pyridoxal 5'-phosphate</name>
        <dbReference type="ChEBI" id="CHEBI:597326"/>
    </cofactor>
</comment>
<dbReference type="InterPro" id="IPR015421">
    <property type="entry name" value="PyrdxlP-dep_Trfase_major"/>
</dbReference>
<dbReference type="FunFam" id="3.90.1150.10:FF:000063">
    <property type="entry name" value="Probable cystathionine gamma-synthase"/>
    <property type="match status" value="1"/>
</dbReference>
<dbReference type="Pfam" id="PF01053">
    <property type="entry name" value="Cys_Met_Meta_PP"/>
    <property type="match status" value="1"/>
</dbReference>
<gene>
    <name evidence="13" type="ORF">GcM3_183003</name>
</gene>
<dbReference type="InterPro" id="IPR051750">
    <property type="entry name" value="Trans-sulfuration_enzymes"/>
</dbReference>
<evidence type="ECO:0000256" key="12">
    <source>
        <dbReference type="SAM" id="MobiDB-lite"/>
    </source>
</evidence>
<evidence type="ECO:0000256" key="4">
    <source>
        <dbReference type="ARBA" id="ARBA00022898"/>
    </source>
</evidence>
<evidence type="ECO:0000256" key="2">
    <source>
        <dbReference type="ARBA" id="ARBA00022605"/>
    </source>
</evidence>
<dbReference type="FunFam" id="3.40.640.10:FF:000111">
    <property type="entry name" value="Cystathionine gamma-synthase"/>
    <property type="match status" value="1"/>
</dbReference>
<evidence type="ECO:0000256" key="8">
    <source>
        <dbReference type="ARBA" id="ARBA00060510"/>
    </source>
</evidence>
<dbReference type="GO" id="GO:0019346">
    <property type="term" value="P:transsulfuration"/>
    <property type="evidence" value="ECO:0007669"/>
    <property type="project" value="InterPro"/>
</dbReference>
<proteinExistence type="inferred from homology"/>
<keyword evidence="5" id="KW-0486">Methionine biosynthesis</keyword>
<dbReference type="Gene3D" id="3.90.1150.10">
    <property type="entry name" value="Aspartate Aminotransferase, domain 1"/>
    <property type="match status" value="1"/>
</dbReference>
<feature type="compositionally biased region" description="Polar residues" evidence="12">
    <location>
        <begin position="261"/>
        <end position="276"/>
    </location>
</feature>
<dbReference type="STRING" id="62708.A0A420HL36"/>
<dbReference type="AlphaFoldDB" id="A0A420HL36"/>
<protein>
    <recommendedName>
        <fullName evidence="10">cystathionine gamma-synthase</fullName>
        <ecNumber evidence="10">2.5.1.48</ecNumber>
    </recommendedName>
    <alternativeName>
        <fullName evidence="11">O-succinylhomoserine (thiol)-lyase</fullName>
    </alternativeName>
</protein>
<dbReference type="GO" id="GO:0003962">
    <property type="term" value="F:cystathionine gamma-synthase activity"/>
    <property type="evidence" value="ECO:0007669"/>
    <property type="project" value="UniProtKB-EC"/>
</dbReference>
<comment type="caution">
    <text evidence="13">The sequence shown here is derived from an EMBL/GenBank/DDBJ whole genome shotgun (WGS) entry which is preliminary data.</text>
</comment>
<sequence>MNFALGYQQNTKSLNSPVPQPMEAYGNAVITFSRTTNHFHTIDLHYTKQERLLDLSKKEKMSIVPLGEAIPTATPHAVSVSLPTWSDNIGYEEGEERVISKLASGYPRFVIHKIITDFAGAILKSYGNPDSQSAMLFPSLRAAQTCSEFLLSSDKSISRKELHVIELVLDAHKEHPEFLRRISPSVSAILFPSRASSISKQYWQHTGDGISSRRAEFCHNLFREKILVGKSTIIHHPNNYLKPCKGPKRYQRESTNIQSANSVQSHLAGEQVSQNTSSSPNSEVYESSQFLEERFGRNLDVSLSEFAKSAIRRRIAGLLAGEDKSITEKISNVSNAREVAGLTENDVYLWPCGMSSIFQTHQMMMEARGALKCISFGFPYVDTLKILEKFGPGCLFYGSGSSEDLDDLETRLKSGEKYLALFCEFPSNPLLKTPDLLRIRELANTYDFAIVIDETVGNFINVNILPHADVLVSSLTKFFSGECNVMGGSSILNPNGRYYNSFKMIADKRFEDNYWPEDVVFMERNSRDFLKRIEKINKNAEAICDILNAHPLVETIYYPKYVSSRNNYEACRTPNGGYGGLLSFRFQKPRQAIAFFDRIELLKGPSLGTNFTLVSPYVILAHYFELEWAAQFGVHIDLIRVSVGIEDQSYLVSKFEDALRFVSDIES</sequence>
<comment type="function">
    <text evidence="7">Catalyzes the formation of L-cystathionine from O-succinyl-L-homoserine (OSHS) and L-cysteine, via a gamma-replacement reaction. In the absence of thiol, catalyzes gamma-elimination to form 2-oxobutanoate, succinate and ammonia.</text>
</comment>
<comment type="pathway">
    <text evidence="8">Amino-acid biosynthesis; L-methionine biosynthesis via de novo pathway; L-cystathionine from O-succinyl-L-homoserine: step 1/1.</text>
</comment>
<dbReference type="InterPro" id="IPR015422">
    <property type="entry name" value="PyrdxlP-dep_Trfase_small"/>
</dbReference>
<keyword evidence="2" id="KW-0028">Amino-acid biosynthesis</keyword>
<dbReference type="Proteomes" id="UP000283383">
    <property type="component" value="Unassembled WGS sequence"/>
</dbReference>
<keyword evidence="3" id="KW-0808">Transferase</keyword>
<organism evidence="13 14">
    <name type="scientific">Golovinomyces cichoracearum</name>
    <dbReference type="NCBI Taxonomy" id="62708"/>
    <lineage>
        <taxon>Eukaryota</taxon>
        <taxon>Fungi</taxon>
        <taxon>Dikarya</taxon>
        <taxon>Ascomycota</taxon>
        <taxon>Pezizomycotina</taxon>
        <taxon>Leotiomycetes</taxon>
        <taxon>Erysiphales</taxon>
        <taxon>Erysiphaceae</taxon>
        <taxon>Golovinomyces</taxon>
    </lineage>
</organism>
<evidence type="ECO:0000256" key="9">
    <source>
        <dbReference type="ARBA" id="ARBA00061376"/>
    </source>
</evidence>
<dbReference type="GO" id="GO:0009086">
    <property type="term" value="P:methionine biosynthetic process"/>
    <property type="evidence" value="ECO:0007669"/>
    <property type="project" value="UniProtKB-KW"/>
</dbReference>
<comment type="catalytic activity">
    <reaction evidence="6">
        <text>O-succinyl-L-homoserine + L-cysteine = L,L-cystathionine + succinate + H(+)</text>
        <dbReference type="Rhea" id="RHEA:20397"/>
        <dbReference type="ChEBI" id="CHEBI:15378"/>
        <dbReference type="ChEBI" id="CHEBI:30031"/>
        <dbReference type="ChEBI" id="CHEBI:35235"/>
        <dbReference type="ChEBI" id="CHEBI:57661"/>
        <dbReference type="ChEBI" id="CHEBI:58161"/>
        <dbReference type="EC" id="2.5.1.48"/>
    </reaction>
</comment>
<dbReference type="PANTHER" id="PTHR42699">
    <property type="match status" value="1"/>
</dbReference>
<keyword evidence="4" id="KW-0663">Pyridoxal phosphate</keyword>
<dbReference type="InterPro" id="IPR000277">
    <property type="entry name" value="Cys/Met-Metab_PyrdxlP-dep_enz"/>
</dbReference>
<dbReference type="SUPFAM" id="SSF53383">
    <property type="entry name" value="PLP-dependent transferases"/>
    <property type="match status" value="1"/>
</dbReference>
<dbReference type="InterPro" id="IPR015424">
    <property type="entry name" value="PyrdxlP-dep_Trfase"/>
</dbReference>
<name>A0A420HL36_9PEZI</name>
<evidence type="ECO:0000256" key="7">
    <source>
        <dbReference type="ARBA" id="ARBA00058439"/>
    </source>
</evidence>
<keyword evidence="14" id="KW-1185">Reference proteome</keyword>
<comment type="similarity">
    <text evidence="9">Belongs to the trans-sulfuration enzymes family. MET7 subfamily.</text>
</comment>
<reference evidence="13 14" key="1">
    <citation type="journal article" date="2018" name="BMC Genomics">
        <title>Comparative genome analyses reveal sequence features reflecting distinct modes of host-adaptation between dicot and monocot powdery mildew.</title>
        <authorList>
            <person name="Wu Y."/>
            <person name="Ma X."/>
            <person name="Pan Z."/>
            <person name="Kale S.D."/>
            <person name="Song Y."/>
            <person name="King H."/>
            <person name="Zhang Q."/>
            <person name="Presley C."/>
            <person name="Deng X."/>
            <person name="Wei C.I."/>
            <person name="Xiao S."/>
        </authorList>
    </citation>
    <scope>NUCLEOTIDE SEQUENCE [LARGE SCALE GENOMIC DNA]</scope>
    <source>
        <strain evidence="13">UMSG3</strain>
    </source>
</reference>
<evidence type="ECO:0000256" key="6">
    <source>
        <dbReference type="ARBA" id="ARBA00051441"/>
    </source>
</evidence>
<accession>A0A420HL36</accession>
<dbReference type="EC" id="2.5.1.48" evidence="10"/>